<name>A0A4Q7KIH7_9PSEU</name>
<evidence type="ECO:0000256" key="10">
    <source>
        <dbReference type="RuleBase" id="RU003983"/>
    </source>
</evidence>
<evidence type="ECO:0000256" key="3">
    <source>
        <dbReference type="ARBA" id="ARBA00022692"/>
    </source>
</evidence>
<keyword evidence="1" id="KW-1003">Cell membrane</keyword>
<dbReference type="RefSeq" id="WP_242613579.1">
    <property type="nucleotide sequence ID" value="NZ_SGWQ01000008.1"/>
</dbReference>
<keyword evidence="14" id="KW-1185">Reference proteome</keyword>
<evidence type="ECO:0000256" key="9">
    <source>
        <dbReference type="ARBA" id="ARBA00023136"/>
    </source>
</evidence>
<evidence type="ECO:0000256" key="7">
    <source>
        <dbReference type="ARBA" id="ARBA00022989"/>
    </source>
</evidence>
<sequence>MSDDTNNSTTVDESTSRVRFPGISPRAYEHPADRGALATLRTVPGFAAVLKAVSGAFTERGERLMALASAIRVGEKQYPTLHRLRNECTETLDLDTPPQLFVARDPAFSAMTIGLDEPFIVLTTGLVDSLDTEGLRFAIGHEMGHVLSGHAVYRTMLIRLLNLQQGMAWMPAGYWGLRAIIAALMEWFRKAELSCDRAGLLCGQDPAAALRVHMLLAGGLSPSDVDIPSFLQQANEYESVEDIRDSILKLKYVSAMSHPLAVVRAAQLQKWAASEEYRSILAGDYPRRTDDEPHNTWSEDVRSAAKSYKDSWSSSTDPLAKILGEVGDAISGTANKVWNKFGQKSDAEPDEPANSAKD</sequence>
<keyword evidence="7" id="KW-1133">Transmembrane helix</keyword>
<feature type="compositionally biased region" description="Polar residues" evidence="11">
    <location>
        <begin position="1"/>
        <end position="13"/>
    </location>
</feature>
<evidence type="ECO:0000313" key="13">
    <source>
        <dbReference type="EMBL" id="RZS34731.1"/>
    </source>
</evidence>
<comment type="cofactor">
    <cofactor evidence="10">
        <name>Zn(2+)</name>
        <dbReference type="ChEBI" id="CHEBI:29105"/>
    </cofactor>
    <text evidence="10">Binds 1 zinc ion per subunit.</text>
</comment>
<keyword evidence="3" id="KW-0812">Transmembrane</keyword>
<accession>A0A4Q7KIH7</accession>
<dbReference type="EMBL" id="SGWQ01000008">
    <property type="protein sequence ID" value="RZS34731.1"/>
    <property type="molecule type" value="Genomic_DNA"/>
</dbReference>
<feature type="region of interest" description="Disordered" evidence="11">
    <location>
        <begin position="1"/>
        <end position="27"/>
    </location>
</feature>
<dbReference type="InterPro" id="IPR001915">
    <property type="entry name" value="Peptidase_M48"/>
</dbReference>
<reference evidence="13 14" key="1">
    <citation type="submission" date="2019-02" db="EMBL/GenBank/DDBJ databases">
        <title>Genomic Encyclopedia of Type Strains, Phase IV (KMG-IV): sequencing the most valuable type-strain genomes for metagenomic binning, comparative biology and taxonomic classification.</title>
        <authorList>
            <person name="Goeker M."/>
        </authorList>
    </citation>
    <scope>NUCLEOTIDE SEQUENCE [LARGE SCALE GENOMIC DNA]</scope>
    <source>
        <strain evidence="13 14">DSM 101727</strain>
    </source>
</reference>
<evidence type="ECO:0000256" key="2">
    <source>
        <dbReference type="ARBA" id="ARBA00022670"/>
    </source>
</evidence>
<comment type="similarity">
    <text evidence="10">Belongs to the peptidase M48 family.</text>
</comment>
<dbReference type="Gene3D" id="3.30.2010.10">
    <property type="entry name" value="Metalloproteases ('zincins'), catalytic domain"/>
    <property type="match status" value="1"/>
</dbReference>
<proteinExistence type="inferred from homology"/>
<dbReference type="AlphaFoldDB" id="A0A4Q7KIH7"/>
<evidence type="ECO:0000256" key="8">
    <source>
        <dbReference type="ARBA" id="ARBA00023049"/>
    </source>
</evidence>
<dbReference type="Proteomes" id="UP000294257">
    <property type="component" value="Unassembled WGS sequence"/>
</dbReference>
<dbReference type="PANTHER" id="PTHR43221:SF3">
    <property type="entry name" value="SLL1280 PROTEIN"/>
    <property type="match status" value="1"/>
</dbReference>
<dbReference type="InterPro" id="IPR050083">
    <property type="entry name" value="HtpX_protease"/>
</dbReference>
<dbReference type="PANTHER" id="PTHR43221">
    <property type="entry name" value="PROTEASE HTPX"/>
    <property type="match status" value="1"/>
</dbReference>
<dbReference type="Pfam" id="PF01435">
    <property type="entry name" value="Peptidase_M48"/>
    <property type="match status" value="1"/>
</dbReference>
<dbReference type="CDD" id="cd07325">
    <property type="entry name" value="M48_Ste24p_like"/>
    <property type="match status" value="1"/>
</dbReference>
<evidence type="ECO:0000256" key="5">
    <source>
        <dbReference type="ARBA" id="ARBA00022801"/>
    </source>
</evidence>
<keyword evidence="8 10" id="KW-0482">Metalloprotease</keyword>
<evidence type="ECO:0000313" key="14">
    <source>
        <dbReference type="Proteomes" id="UP000294257"/>
    </source>
</evidence>
<dbReference type="GO" id="GO:0046872">
    <property type="term" value="F:metal ion binding"/>
    <property type="evidence" value="ECO:0007669"/>
    <property type="project" value="UniProtKB-KW"/>
</dbReference>
<keyword evidence="4" id="KW-0479">Metal-binding</keyword>
<keyword evidence="5 10" id="KW-0378">Hydrolase</keyword>
<comment type="caution">
    <text evidence="13">The sequence shown here is derived from an EMBL/GenBank/DDBJ whole genome shotgun (WGS) entry which is preliminary data.</text>
</comment>
<dbReference type="GO" id="GO:0004222">
    <property type="term" value="F:metalloendopeptidase activity"/>
    <property type="evidence" value="ECO:0007669"/>
    <property type="project" value="InterPro"/>
</dbReference>
<evidence type="ECO:0000256" key="1">
    <source>
        <dbReference type="ARBA" id="ARBA00022475"/>
    </source>
</evidence>
<keyword evidence="9" id="KW-0472">Membrane</keyword>
<keyword evidence="6 10" id="KW-0862">Zinc</keyword>
<dbReference type="GO" id="GO:0006508">
    <property type="term" value="P:proteolysis"/>
    <property type="evidence" value="ECO:0007669"/>
    <property type="project" value="UniProtKB-KW"/>
</dbReference>
<evidence type="ECO:0000256" key="11">
    <source>
        <dbReference type="SAM" id="MobiDB-lite"/>
    </source>
</evidence>
<evidence type="ECO:0000256" key="6">
    <source>
        <dbReference type="ARBA" id="ARBA00022833"/>
    </source>
</evidence>
<keyword evidence="2 10" id="KW-0645">Protease</keyword>
<evidence type="ECO:0000256" key="4">
    <source>
        <dbReference type="ARBA" id="ARBA00022723"/>
    </source>
</evidence>
<organism evidence="13 14">
    <name type="scientific">Herbihabitans rhizosphaerae</name>
    <dbReference type="NCBI Taxonomy" id="1872711"/>
    <lineage>
        <taxon>Bacteria</taxon>
        <taxon>Bacillati</taxon>
        <taxon>Actinomycetota</taxon>
        <taxon>Actinomycetes</taxon>
        <taxon>Pseudonocardiales</taxon>
        <taxon>Pseudonocardiaceae</taxon>
        <taxon>Herbihabitans</taxon>
    </lineage>
</organism>
<evidence type="ECO:0000259" key="12">
    <source>
        <dbReference type="Pfam" id="PF01435"/>
    </source>
</evidence>
<protein>
    <submittedName>
        <fullName evidence="13">Zn-dependent protease with chaperone function</fullName>
    </submittedName>
</protein>
<feature type="domain" description="Peptidase M48" evidence="12">
    <location>
        <begin position="77"/>
        <end position="271"/>
    </location>
</feature>
<gene>
    <name evidence="13" type="ORF">EV193_10879</name>
</gene>